<keyword evidence="2" id="KW-0328">Glycosyltransferase</keyword>
<comment type="caution">
    <text evidence="2">The sequence shown here is derived from an EMBL/GenBank/DDBJ whole genome shotgun (WGS) entry which is preliminary data.</text>
</comment>
<proteinExistence type="predicted"/>
<evidence type="ECO:0000313" key="2">
    <source>
        <dbReference type="EMBL" id="MFC3196164.1"/>
    </source>
</evidence>
<dbReference type="SUPFAM" id="SSF53448">
    <property type="entry name" value="Nucleotide-diphospho-sugar transferases"/>
    <property type="match status" value="1"/>
</dbReference>
<protein>
    <submittedName>
        <fullName evidence="2">Glycosyltransferase family A protein</fullName>
        <ecNumber evidence="2">2.4.-.-</ecNumber>
    </submittedName>
</protein>
<dbReference type="InterPro" id="IPR029044">
    <property type="entry name" value="Nucleotide-diphossugar_trans"/>
</dbReference>
<dbReference type="Pfam" id="PF00535">
    <property type="entry name" value="Glycos_transf_2"/>
    <property type="match status" value="1"/>
</dbReference>
<dbReference type="Gene3D" id="3.90.550.10">
    <property type="entry name" value="Spore Coat Polysaccharide Biosynthesis Protein SpsA, Chain A"/>
    <property type="match status" value="1"/>
</dbReference>
<sequence>MSTFSLLLSRVIPLSWEKRLREIRDSKLRRLKIEKLPEAIYAPDLTYYKISLCITCMNRLYQLEKTLLQNILDNIDYPNLEICLVNYNSTDNLDSFIRENFKSYIDKGVLRYIHTTEPKTFHASKAKNLAHYFSTGDVVCNVDGDNFTGKDFAFYLNYLFNTIGENCIVQFKRDPLWGTVGRIALSRKNFLKLGGYSEDFYPTGFQDYELRERAVRSGLTYKKVQIDNFLNYISNSRDEKIKNLGDNGKDWDYYDQENRKIFKAKAEKNIFVSNTEIDRLIDLRINFENVNVRYKPYQP</sequence>
<keyword evidence="2" id="KW-0808">Transferase</keyword>
<dbReference type="InterPro" id="IPR001173">
    <property type="entry name" value="Glyco_trans_2-like"/>
</dbReference>
<dbReference type="RefSeq" id="WP_379018611.1">
    <property type="nucleotide sequence ID" value="NZ_JBHRTA010000004.1"/>
</dbReference>
<keyword evidence="3" id="KW-1185">Reference proteome</keyword>
<reference evidence="3" key="1">
    <citation type="journal article" date="2019" name="Int. J. Syst. Evol. Microbiol.">
        <title>The Global Catalogue of Microorganisms (GCM) 10K type strain sequencing project: providing services to taxonomists for standard genome sequencing and annotation.</title>
        <authorList>
            <consortium name="The Broad Institute Genomics Platform"/>
            <consortium name="The Broad Institute Genome Sequencing Center for Infectious Disease"/>
            <person name="Wu L."/>
            <person name="Ma J."/>
        </authorList>
    </citation>
    <scope>NUCLEOTIDE SEQUENCE [LARGE SCALE GENOMIC DNA]</scope>
    <source>
        <strain evidence="3">KCTC 52416</strain>
    </source>
</reference>
<evidence type="ECO:0000313" key="3">
    <source>
        <dbReference type="Proteomes" id="UP001595526"/>
    </source>
</evidence>
<gene>
    <name evidence="2" type="ORF">ACFOET_00925</name>
</gene>
<name>A0ABV7JDU7_9SPHI</name>
<feature type="domain" description="Glycosyltransferase 2-like" evidence="1">
    <location>
        <begin position="51"/>
        <end position="150"/>
    </location>
</feature>
<organism evidence="2 3">
    <name type="scientific">Parapedobacter deserti</name>
    <dbReference type="NCBI Taxonomy" id="1912957"/>
    <lineage>
        <taxon>Bacteria</taxon>
        <taxon>Pseudomonadati</taxon>
        <taxon>Bacteroidota</taxon>
        <taxon>Sphingobacteriia</taxon>
        <taxon>Sphingobacteriales</taxon>
        <taxon>Sphingobacteriaceae</taxon>
        <taxon>Parapedobacter</taxon>
    </lineage>
</organism>
<dbReference type="EC" id="2.4.-.-" evidence="2"/>
<dbReference type="GO" id="GO:0016757">
    <property type="term" value="F:glycosyltransferase activity"/>
    <property type="evidence" value="ECO:0007669"/>
    <property type="project" value="UniProtKB-KW"/>
</dbReference>
<dbReference type="EMBL" id="JBHRTA010000004">
    <property type="protein sequence ID" value="MFC3196164.1"/>
    <property type="molecule type" value="Genomic_DNA"/>
</dbReference>
<accession>A0ABV7JDU7</accession>
<dbReference type="CDD" id="cd00761">
    <property type="entry name" value="Glyco_tranf_GTA_type"/>
    <property type="match status" value="1"/>
</dbReference>
<dbReference type="Proteomes" id="UP001595526">
    <property type="component" value="Unassembled WGS sequence"/>
</dbReference>
<evidence type="ECO:0000259" key="1">
    <source>
        <dbReference type="Pfam" id="PF00535"/>
    </source>
</evidence>